<comment type="caution">
    <text evidence="2">The sequence shown here is derived from an EMBL/GenBank/DDBJ whole genome shotgun (WGS) entry which is preliminary data.</text>
</comment>
<keyword evidence="3" id="KW-1185">Reference proteome</keyword>
<dbReference type="Pfam" id="PF12716">
    <property type="entry name" value="Apq12"/>
    <property type="match status" value="1"/>
</dbReference>
<evidence type="ECO:0000313" key="2">
    <source>
        <dbReference type="EMBL" id="KAL1305653.1"/>
    </source>
</evidence>
<organism evidence="2 3">
    <name type="scientific">Neodothiora populina</name>
    <dbReference type="NCBI Taxonomy" id="2781224"/>
    <lineage>
        <taxon>Eukaryota</taxon>
        <taxon>Fungi</taxon>
        <taxon>Dikarya</taxon>
        <taxon>Ascomycota</taxon>
        <taxon>Pezizomycotina</taxon>
        <taxon>Dothideomycetes</taxon>
        <taxon>Dothideomycetidae</taxon>
        <taxon>Dothideales</taxon>
        <taxon>Dothioraceae</taxon>
        <taxon>Neodothiora</taxon>
    </lineage>
</organism>
<keyword evidence="1" id="KW-1133">Transmembrane helix</keyword>
<dbReference type="EMBL" id="JBFMKM010000006">
    <property type="protein sequence ID" value="KAL1305653.1"/>
    <property type="molecule type" value="Genomic_DNA"/>
</dbReference>
<gene>
    <name evidence="2" type="ORF">AAFC00_007247</name>
</gene>
<feature type="transmembrane region" description="Helical" evidence="1">
    <location>
        <begin position="76"/>
        <end position="97"/>
    </location>
</feature>
<reference evidence="2 3" key="1">
    <citation type="submission" date="2024-07" db="EMBL/GenBank/DDBJ databases">
        <title>Draft sequence of the Neodothiora populina.</title>
        <authorList>
            <person name="Drown D.D."/>
            <person name="Schuette U.S."/>
            <person name="Buechlein A.B."/>
            <person name="Rusch D.R."/>
            <person name="Winton L.W."/>
            <person name="Adams G.A."/>
        </authorList>
    </citation>
    <scope>NUCLEOTIDE SEQUENCE [LARGE SCALE GENOMIC DNA]</scope>
    <source>
        <strain evidence="2 3">CPC 39397</strain>
    </source>
</reference>
<protein>
    <submittedName>
        <fullName evidence="2">Uncharacterized protein</fullName>
    </submittedName>
</protein>
<evidence type="ECO:0000313" key="3">
    <source>
        <dbReference type="Proteomes" id="UP001562354"/>
    </source>
</evidence>
<feature type="transmembrane region" description="Helical" evidence="1">
    <location>
        <begin position="49"/>
        <end position="70"/>
    </location>
</feature>
<name>A0ABR3PHN6_9PEZI</name>
<dbReference type="GeneID" id="95980946"/>
<keyword evidence="1" id="KW-0812">Transmembrane</keyword>
<dbReference type="RefSeq" id="XP_069201926.1">
    <property type="nucleotide sequence ID" value="XM_069347319.1"/>
</dbReference>
<keyword evidence="1" id="KW-0472">Membrane</keyword>
<proteinExistence type="predicted"/>
<accession>A0ABR3PHN6</accession>
<dbReference type="InterPro" id="IPR024316">
    <property type="entry name" value="APQ12"/>
</dbReference>
<sequence length="143" mass="16170">MAGIQDWATYLIQAGYVTPSYLQPLTTATNIARSYILPIIHKFIEKPDLASIALVLVILFLSLKVLNMLWQAVVFWMRLATRIAFWGGAIVLVLWLANRGFDGAVEDVNYWSRVWSGEYTYWKDQTQSAKSLRGGSAAYGRGY</sequence>
<dbReference type="Proteomes" id="UP001562354">
    <property type="component" value="Unassembled WGS sequence"/>
</dbReference>
<evidence type="ECO:0000256" key="1">
    <source>
        <dbReference type="SAM" id="Phobius"/>
    </source>
</evidence>